<dbReference type="GeneID" id="43184714"/>
<dbReference type="SMR" id="A0A395UY38"/>
<dbReference type="InterPro" id="IPR017853">
    <property type="entry name" value="GH"/>
</dbReference>
<dbReference type="Proteomes" id="UP000266497">
    <property type="component" value="Unassembled WGS sequence"/>
</dbReference>
<evidence type="ECO:0000256" key="1">
    <source>
        <dbReference type="SAM" id="MobiDB-lite"/>
    </source>
</evidence>
<dbReference type="SUPFAM" id="SSF51445">
    <property type="entry name" value="(Trans)glycosidases"/>
    <property type="match status" value="1"/>
</dbReference>
<organism evidence="2 3">
    <name type="scientific">Phocaeicola vulgatus</name>
    <name type="common">Bacteroides vulgatus</name>
    <dbReference type="NCBI Taxonomy" id="821"/>
    <lineage>
        <taxon>Bacteria</taxon>
        <taxon>Pseudomonadati</taxon>
        <taxon>Bacteroidota</taxon>
        <taxon>Bacteroidia</taxon>
        <taxon>Bacteroidales</taxon>
        <taxon>Bacteroidaceae</taxon>
        <taxon>Phocaeicola</taxon>
    </lineage>
</organism>
<dbReference type="AlphaFoldDB" id="A0A395UY38"/>
<dbReference type="RefSeq" id="WP_007560940.1">
    <property type="nucleotide sequence ID" value="NZ_JADMWM010000005.1"/>
</dbReference>
<evidence type="ECO:0008006" key="4">
    <source>
        <dbReference type="Google" id="ProtNLM"/>
    </source>
</evidence>
<gene>
    <name evidence="2" type="ORF">DWY53_00185</name>
</gene>
<evidence type="ECO:0000313" key="2">
    <source>
        <dbReference type="EMBL" id="RGR43695.1"/>
    </source>
</evidence>
<comment type="caution">
    <text evidence="2">The sequence shown here is derived from an EMBL/GenBank/DDBJ whole genome shotgun (WGS) entry which is preliminary data.</text>
</comment>
<proteinExistence type="predicted"/>
<accession>A0A395UY38</accession>
<sequence length="523" mass="59433">MKYSTIITKTICLSVPFFALSCEDPQEEFSYIPPEVIYSQPGNVEDYNTPGDNAGDNDDDDVELQLPVPGPAETYPNSTKQYQPIIVEYAEKPDKAFIEAKTRILPYLVGYEQQTKTQDEYLQSVNKYGSYAKGQKFKATGRFRVEKNSNGRSWIVDPEGYPYYVRGIASFRMDGNSSAFGKLYSSVDDWVAKSQKQFSEIGFHSVCAFGKEEGDKAVNDYNKSASSPLTQAPSFSFLAEFKNSKGISYPGQNVNLKIGLVFYDGWDEWCKEYLNSDAFGMFRNNPDVLGFFSDNEIDFSTWGNRLLDRFLKISNKQDPAYIAAAKFMTDKDKSANVSDVTDELNNEFAGICAEKYYSAIKNAVKASKDPELLYLGSRLHSLPKYNSYIIKAAGKYCDVISINYYSKWSPEKGYMDGWKNQAGGTPFMVTEFYTKGEDTKLDNSSGAGFVVRDQQNRGFAYQHFTLGLLEAKNCVGWVFFKYLDDEDCNKGMLDYNYKPYTSLTKYMSDINWNVYNLIDYFDK</sequence>
<name>A0A395UY38_PHOVU</name>
<dbReference type="Gene3D" id="3.20.20.80">
    <property type="entry name" value="Glycosidases"/>
    <property type="match status" value="2"/>
</dbReference>
<evidence type="ECO:0000313" key="3">
    <source>
        <dbReference type="Proteomes" id="UP000266497"/>
    </source>
</evidence>
<reference evidence="2 3" key="1">
    <citation type="submission" date="2018-08" db="EMBL/GenBank/DDBJ databases">
        <title>A genome reference for cultivated species of the human gut microbiota.</title>
        <authorList>
            <person name="Zou Y."/>
            <person name="Xue W."/>
            <person name="Luo G."/>
        </authorList>
    </citation>
    <scope>NUCLEOTIDE SEQUENCE [LARGE SCALE GENOMIC DNA]</scope>
    <source>
        <strain evidence="2 3">AF25-30LB</strain>
    </source>
</reference>
<dbReference type="PROSITE" id="PS51257">
    <property type="entry name" value="PROKAR_LIPOPROTEIN"/>
    <property type="match status" value="1"/>
</dbReference>
<feature type="region of interest" description="Disordered" evidence="1">
    <location>
        <begin position="40"/>
        <end position="59"/>
    </location>
</feature>
<dbReference type="EMBL" id="QRUD01000001">
    <property type="protein sequence ID" value="RGR43695.1"/>
    <property type="molecule type" value="Genomic_DNA"/>
</dbReference>
<protein>
    <recommendedName>
        <fullName evidence="4">Agarase</fullName>
    </recommendedName>
</protein>